<dbReference type="Pfam" id="PF00965">
    <property type="entry name" value="TIMP"/>
    <property type="match status" value="1"/>
</dbReference>
<dbReference type="GO" id="GO:0002020">
    <property type="term" value="F:protease binding"/>
    <property type="evidence" value="ECO:0007669"/>
    <property type="project" value="TreeGrafter"/>
</dbReference>
<protein>
    <submittedName>
        <fullName evidence="8">Tissue inhibitor of metalloproteinase</fullName>
    </submittedName>
</protein>
<evidence type="ECO:0000313" key="9">
    <source>
        <dbReference type="Proteomes" id="UP000054495"/>
    </source>
</evidence>
<feature type="domain" description="NTR" evidence="7">
    <location>
        <begin position="48"/>
        <end position="193"/>
    </location>
</feature>
<dbReference type="Proteomes" id="UP000054495">
    <property type="component" value="Unassembled WGS sequence"/>
</dbReference>
<accession>A0A0D6LH70</accession>
<gene>
    <name evidence="8" type="ORF">ANCCEY_09473</name>
</gene>
<name>A0A0D6LH70_9BILA</name>
<keyword evidence="6" id="KW-1133">Transmembrane helix</keyword>
<dbReference type="AlphaFoldDB" id="A0A0D6LH70"/>
<evidence type="ECO:0000256" key="1">
    <source>
        <dbReference type="ARBA" id="ARBA00004613"/>
    </source>
</evidence>
<dbReference type="PROSITE" id="PS50189">
    <property type="entry name" value="NTR"/>
    <property type="match status" value="1"/>
</dbReference>
<evidence type="ECO:0000256" key="5">
    <source>
        <dbReference type="PIRSR" id="PIRSR601820-3"/>
    </source>
</evidence>
<evidence type="ECO:0000256" key="6">
    <source>
        <dbReference type="SAM" id="Phobius"/>
    </source>
</evidence>
<proteinExistence type="predicted"/>
<dbReference type="PANTHER" id="PTHR11844:SF25">
    <property type="entry name" value="NTR DOMAIN-CONTAINING PROTEIN"/>
    <property type="match status" value="1"/>
</dbReference>
<keyword evidence="3 5" id="KW-1015">Disulfide bond</keyword>
<keyword evidence="9" id="KW-1185">Reference proteome</keyword>
<dbReference type="GO" id="GO:0005615">
    <property type="term" value="C:extracellular space"/>
    <property type="evidence" value="ECO:0007669"/>
    <property type="project" value="TreeGrafter"/>
</dbReference>
<dbReference type="InterPro" id="IPR001820">
    <property type="entry name" value="TIMP"/>
</dbReference>
<keyword evidence="4" id="KW-0479">Metal-binding</keyword>
<keyword evidence="6" id="KW-0472">Membrane</keyword>
<feature type="binding site" evidence="4">
    <location>
        <position position="48"/>
    </location>
    <ligand>
        <name>Zn(2+)</name>
        <dbReference type="ChEBI" id="CHEBI:29105"/>
        <note>ligand shared with metalloproteinase partner</note>
    </ligand>
</feature>
<sequence>MKHKEEQVVLCLPSQSSNITVIALTEFGVMLMKAVIALWLSLSVAFACSCFPQSANDAFCQADWVSRVKVNCFHNPHNDETGMYDVIYAITHIRIYKKPGSVSTLSSLVYTPSNGATCGLYMEVGREYLLSGGAAAFHSSRLTHMQEIAGTRQPDGSPHVYLCGQVTDSGFGGVSEWSNVSPALRANLTTFQC</sequence>
<evidence type="ECO:0000256" key="4">
    <source>
        <dbReference type="PIRSR" id="PIRSR601820-1"/>
    </source>
</evidence>
<feature type="disulfide bond" evidence="5">
    <location>
        <begin position="48"/>
        <end position="118"/>
    </location>
</feature>
<dbReference type="Gene3D" id="2.40.50.120">
    <property type="match status" value="1"/>
</dbReference>
<dbReference type="GO" id="GO:0008191">
    <property type="term" value="F:metalloendopeptidase inhibitor activity"/>
    <property type="evidence" value="ECO:0007669"/>
    <property type="project" value="InterPro"/>
</dbReference>
<feature type="transmembrane region" description="Helical" evidence="6">
    <location>
        <begin position="21"/>
        <end position="42"/>
    </location>
</feature>
<keyword evidence="6" id="KW-0812">Transmembrane</keyword>
<reference evidence="8 9" key="1">
    <citation type="submission" date="2013-05" db="EMBL/GenBank/DDBJ databases">
        <title>Draft genome of the parasitic nematode Anyclostoma ceylanicum.</title>
        <authorList>
            <person name="Mitreva M."/>
        </authorList>
    </citation>
    <scope>NUCLEOTIDE SEQUENCE [LARGE SCALE GENOMIC DNA]</scope>
</reference>
<dbReference type="InterPro" id="IPR001134">
    <property type="entry name" value="Netrin_domain"/>
</dbReference>
<dbReference type="GO" id="GO:0046872">
    <property type="term" value="F:metal ion binding"/>
    <property type="evidence" value="ECO:0007669"/>
    <property type="project" value="UniProtKB-KW"/>
</dbReference>
<evidence type="ECO:0000256" key="3">
    <source>
        <dbReference type="ARBA" id="ARBA00023157"/>
    </source>
</evidence>
<dbReference type="EMBL" id="KE125110">
    <property type="protein sequence ID" value="EPB71420.1"/>
    <property type="molecule type" value="Genomic_DNA"/>
</dbReference>
<dbReference type="PANTHER" id="PTHR11844">
    <property type="entry name" value="METALLOPROTEASE INHIBITOR"/>
    <property type="match status" value="1"/>
</dbReference>
<keyword evidence="2" id="KW-0964">Secreted</keyword>
<evidence type="ECO:0000259" key="7">
    <source>
        <dbReference type="PROSITE" id="PS50189"/>
    </source>
</evidence>
<keyword evidence="4" id="KW-0862">Zinc</keyword>
<evidence type="ECO:0000256" key="2">
    <source>
        <dbReference type="ARBA" id="ARBA00022525"/>
    </source>
</evidence>
<comment type="subcellular location">
    <subcellularLocation>
        <location evidence="1">Secreted</location>
    </subcellularLocation>
</comment>
<dbReference type="GO" id="GO:0051045">
    <property type="term" value="P:negative regulation of membrane protein ectodomain proteolysis"/>
    <property type="evidence" value="ECO:0007669"/>
    <property type="project" value="TreeGrafter"/>
</dbReference>
<dbReference type="GO" id="GO:0031012">
    <property type="term" value="C:extracellular matrix"/>
    <property type="evidence" value="ECO:0007669"/>
    <property type="project" value="TreeGrafter"/>
</dbReference>
<dbReference type="InterPro" id="IPR008993">
    <property type="entry name" value="TIMP-like_OB-fold"/>
</dbReference>
<organism evidence="8 9">
    <name type="scientific">Ancylostoma ceylanicum</name>
    <dbReference type="NCBI Taxonomy" id="53326"/>
    <lineage>
        <taxon>Eukaryota</taxon>
        <taxon>Metazoa</taxon>
        <taxon>Ecdysozoa</taxon>
        <taxon>Nematoda</taxon>
        <taxon>Chromadorea</taxon>
        <taxon>Rhabditida</taxon>
        <taxon>Rhabditina</taxon>
        <taxon>Rhabditomorpha</taxon>
        <taxon>Strongyloidea</taxon>
        <taxon>Ancylostomatidae</taxon>
        <taxon>Ancylostomatinae</taxon>
        <taxon>Ancylostoma</taxon>
    </lineage>
</organism>
<evidence type="ECO:0000313" key="8">
    <source>
        <dbReference type="EMBL" id="EPB71420.1"/>
    </source>
</evidence>
<dbReference type="SUPFAM" id="SSF50242">
    <property type="entry name" value="TIMP-like"/>
    <property type="match status" value="1"/>
</dbReference>